<reference evidence="3" key="1">
    <citation type="submission" date="2021-02" db="EMBL/GenBank/DDBJ databases">
        <title>Genome-Resolved Metagenomics of a Microbial Community Performing Photosynthetic Biological Nutrient Removal.</title>
        <authorList>
            <person name="Mcdaniel E.A."/>
        </authorList>
    </citation>
    <scope>NUCLEOTIDE SEQUENCE</scope>
    <source>
        <strain evidence="3">UWPOB_OBS1</strain>
    </source>
</reference>
<accession>A0A8J7TNM2</accession>
<feature type="compositionally biased region" description="Polar residues" evidence="1">
    <location>
        <begin position="64"/>
        <end position="79"/>
    </location>
</feature>
<proteinExistence type="predicted"/>
<name>A0A8J7TNM2_9BACT</name>
<feature type="transmembrane region" description="Helical" evidence="2">
    <location>
        <begin position="123"/>
        <end position="144"/>
    </location>
</feature>
<dbReference type="Proteomes" id="UP000664277">
    <property type="component" value="Unassembled WGS sequence"/>
</dbReference>
<keyword evidence="2" id="KW-1133">Transmembrane helix</keyword>
<evidence type="ECO:0000256" key="2">
    <source>
        <dbReference type="SAM" id="Phobius"/>
    </source>
</evidence>
<feature type="compositionally biased region" description="Polar residues" evidence="1">
    <location>
        <begin position="37"/>
        <end position="47"/>
    </location>
</feature>
<keyword evidence="2" id="KW-0812">Transmembrane</keyword>
<evidence type="ECO:0000313" key="3">
    <source>
        <dbReference type="EMBL" id="MBN8662241.1"/>
    </source>
</evidence>
<protein>
    <submittedName>
        <fullName evidence="3">Uncharacterized protein</fullName>
    </submittedName>
</protein>
<sequence>MPAPDQSISNKIRLPQVLVGLLVFLLLQIGLFMAPGQTQPEQAPTENTHAEQAEPEQAEPGQANSGQANSGQALNNPGQQVKPAGMEAMLQQRAWQRLTQANDVTFPKEIRYPFIYSRKALNLTWRPGFVFAIIMFMTLVLRFFAPKSLKEATEKCREGIFLSLTAAFVFTAIAMTLTKAAFYSDALSPLGLMLTGFTQLAYLVGIAVGANALALSLIEKIGKSSRKAELFALTITITLLSLLALIPDLGPLPRIGNRLLGILAMLGLGGLIRAKYRKSKDD</sequence>
<feature type="transmembrane region" description="Helical" evidence="2">
    <location>
        <begin position="259"/>
        <end position="276"/>
    </location>
</feature>
<dbReference type="EMBL" id="JAFLCK010000034">
    <property type="protein sequence ID" value="MBN8662241.1"/>
    <property type="molecule type" value="Genomic_DNA"/>
</dbReference>
<feature type="transmembrane region" description="Helical" evidence="2">
    <location>
        <begin position="12"/>
        <end position="34"/>
    </location>
</feature>
<dbReference type="AlphaFoldDB" id="A0A8J7TNM2"/>
<comment type="caution">
    <text evidence="3">The sequence shown here is derived from an EMBL/GenBank/DDBJ whole genome shotgun (WGS) entry which is preliminary data.</text>
</comment>
<gene>
    <name evidence="3" type="ORF">J0M35_17865</name>
</gene>
<evidence type="ECO:0000256" key="1">
    <source>
        <dbReference type="SAM" id="MobiDB-lite"/>
    </source>
</evidence>
<organism evidence="3 4">
    <name type="scientific">Candidatus Obscuribacter phosphatis</name>
    <dbReference type="NCBI Taxonomy" id="1906157"/>
    <lineage>
        <taxon>Bacteria</taxon>
        <taxon>Bacillati</taxon>
        <taxon>Candidatus Melainabacteria</taxon>
        <taxon>Candidatus Obscuribacterales</taxon>
        <taxon>Candidatus Obscuribacteraceae</taxon>
        <taxon>Candidatus Obscuribacter</taxon>
    </lineage>
</organism>
<feature type="transmembrane region" description="Helical" evidence="2">
    <location>
        <begin position="156"/>
        <end position="177"/>
    </location>
</feature>
<feature type="region of interest" description="Disordered" evidence="1">
    <location>
        <begin position="37"/>
        <end position="80"/>
    </location>
</feature>
<keyword evidence="2" id="KW-0472">Membrane</keyword>
<feature type="transmembrane region" description="Helical" evidence="2">
    <location>
        <begin position="197"/>
        <end position="218"/>
    </location>
</feature>
<evidence type="ECO:0000313" key="4">
    <source>
        <dbReference type="Proteomes" id="UP000664277"/>
    </source>
</evidence>
<feature type="transmembrane region" description="Helical" evidence="2">
    <location>
        <begin position="230"/>
        <end position="247"/>
    </location>
</feature>